<organism evidence="4 5">
    <name type="scientific">Ziziphus jujuba var. spinosa</name>
    <dbReference type="NCBI Taxonomy" id="714518"/>
    <lineage>
        <taxon>Eukaryota</taxon>
        <taxon>Viridiplantae</taxon>
        <taxon>Streptophyta</taxon>
        <taxon>Embryophyta</taxon>
        <taxon>Tracheophyta</taxon>
        <taxon>Spermatophyta</taxon>
        <taxon>Magnoliopsida</taxon>
        <taxon>eudicotyledons</taxon>
        <taxon>Gunneridae</taxon>
        <taxon>Pentapetalae</taxon>
        <taxon>rosids</taxon>
        <taxon>fabids</taxon>
        <taxon>Rosales</taxon>
        <taxon>Rhamnaceae</taxon>
        <taxon>Paliureae</taxon>
        <taxon>Ziziphus</taxon>
    </lineage>
</organism>
<dbReference type="EMBL" id="JAEACU010000010">
    <property type="protein sequence ID" value="KAH7515981.1"/>
    <property type="molecule type" value="Genomic_DNA"/>
</dbReference>
<dbReference type="Proteomes" id="UP000813462">
    <property type="component" value="Unassembled WGS sequence"/>
</dbReference>
<reference evidence="4" key="1">
    <citation type="journal article" date="2021" name="Front. Plant Sci.">
        <title>Chromosome-Scale Genome Assembly for Chinese Sour Jujube and Insights Into Its Genome Evolution and Domestication Signature.</title>
        <authorList>
            <person name="Shen L.-Y."/>
            <person name="Luo H."/>
            <person name="Wang X.-L."/>
            <person name="Wang X.-M."/>
            <person name="Qiu X.-J."/>
            <person name="Liu H."/>
            <person name="Zhou S.-S."/>
            <person name="Jia K.-H."/>
            <person name="Nie S."/>
            <person name="Bao Y.-T."/>
            <person name="Zhang R.-G."/>
            <person name="Yun Q.-Z."/>
            <person name="Chai Y.-H."/>
            <person name="Lu J.-Y."/>
            <person name="Li Y."/>
            <person name="Zhao S.-W."/>
            <person name="Mao J.-F."/>
            <person name="Jia S.-G."/>
            <person name="Mao Y.-M."/>
        </authorList>
    </citation>
    <scope>NUCLEOTIDE SEQUENCE</scope>
    <source>
        <strain evidence="4">AT0</strain>
        <tissue evidence="4">Leaf</tissue>
    </source>
</reference>
<evidence type="ECO:0000256" key="3">
    <source>
        <dbReference type="PROSITE-ProRule" id="PRU00708"/>
    </source>
</evidence>
<name>A0A978UMC9_ZIZJJ</name>
<feature type="repeat" description="PPR" evidence="3">
    <location>
        <begin position="430"/>
        <end position="464"/>
    </location>
</feature>
<dbReference type="NCBIfam" id="TIGR00756">
    <property type="entry name" value="PPR"/>
    <property type="match status" value="1"/>
</dbReference>
<comment type="caution">
    <text evidence="4">The sequence shown here is derived from an EMBL/GenBank/DDBJ whole genome shotgun (WGS) entry which is preliminary data.</text>
</comment>
<comment type="similarity">
    <text evidence="1">Belongs to the PPR family. P subfamily.</text>
</comment>
<keyword evidence="2" id="KW-0677">Repeat</keyword>
<dbReference type="AlphaFoldDB" id="A0A978UMC9"/>
<dbReference type="PANTHER" id="PTHR47938:SF46">
    <property type="entry name" value="PENTACOTRIPEPTIDE-REPEAT REGION OF PRORP DOMAIN-CONTAINING PROTEIN"/>
    <property type="match status" value="1"/>
</dbReference>
<dbReference type="InterPro" id="IPR011990">
    <property type="entry name" value="TPR-like_helical_dom_sf"/>
</dbReference>
<dbReference type="Pfam" id="PF13041">
    <property type="entry name" value="PPR_2"/>
    <property type="match status" value="1"/>
</dbReference>
<evidence type="ECO:0008006" key="6">
    <source>
        <dbReference type="Google" id="ProtNLM"/>
    </source>
</evidence>
<evidence type="ECO:0000256" key="2">
    <source>
        <dbReference type="ARBA" id="ARBA00022737"/>
    </source>
</evidence>
<dbReference type="GO" id="GO:0003729">
    <property type="term" value="F:mRNA binding"/>
    <property type="evidence" value="ECO:0007669"/>
    <property type="project" value="TreeGrafter"/>
</dbReference>
<dbReference type="InterPro" id="IPR002885">
    <property type="entry name" value="PPR_rpt"/>
</dbReference>
<dbReference type="PANTHER" id="PTHR47938">
    <property type="entry name" value="RESPIRATORY COMPLEX I CHAPERONE (CIA84), PUTATIVE (AFU_ORTHOLOGUE AFUA_2G06020)-RELATED"/>
    <property type="match status" value="1"/>
</dbReference>
<proteinExistence type="inferred from homology"/>
<evidence type="ECO:0000313" key="5">
    <source>
        <dbReference type="Proteomes" id="UP000813462"/>
    </source>
</evidence>
<evidence type="ECO:0000313" key="4">
    <source>
        <dbReference type="EMBL" id="KAH7515981.1"/>
    </source>
</evidence>
<evidence type="ECO:0000256" key="1">
    <source>
        <dbReference type="ARBA" id="ARBA00007626"/>
    </source>
</evidence>
<feature type="repeat" description="PPR" evidence="3">
    <location>
        <begin position="31"/>
        <end position="65"/>
    </location>
</feature>
<feature type="repeat" description="PPR" evidence="3">
    <location>
        <begin position="215"/>
        <end position="249"/>
    </location>
</feature>
<sequence>MSFSLLCTISLAHIQSEARKLLEKLSERDGGVVHWTSLLTRYTKRGCVNEARMLFEIMPERNIVTYNAMLSGVCAIWDVCLKLANSFEEMPERNVVSLQEARKLFEILSGKDGGVVHWTTLLMRYTKSRCEVCLKLANSFEEMPERNTVSWSSMLFGLVGVKKIHEAWSLLNAMPEKNIISWNLMIAGLVRNGDLETTRLEAHKLLEKLSKKDGGVVHWTSLLTRYTKRGCVNEARMLFEIMPQRNIVTYNAMLSGVGKIHEAWSLLNVMPEKNIVSWNLMIARLQEACKLLEKLSERDGSIVHWTSLLMRYTKSGCLNEARMLFEIMLERNTITYNAMLSGVCTIWEVFLKVANSFEEMPERNAMSWSSMLFGLAGVGKIHEAWRRICVFTIHYSKVTCDDSWFFQFLSQRRLQEARKLLEKLFERDGGVVRWTSLLTRYTKSGCVDEARILFDIMPKRNIVTYSAMLSGVCAIWEVCMKLGNSFEEMSERNAVSWSSMLFRLAGVRTIHAT</sequence>
<protein>
    <recommendedName>
        <fullName evidence="6">Pentatricopeptide repeat-containing protein At2g35030, mitochondrial-like</fullName>
    </recommendedName>
</protein>
<dbReference type="PROSITE" id="PS51375">
    <property type="entry name" value="PPR"/>
    <property type="match status" value="5"/>
</dbReference>
<dbReference type="Pfam" id="PF01535">
    <property type="entry name" value="PPR"/>
    <property type="match status" value="6"/>
</dbReference>
<feature type="repeat" description="PPR" evidence="3">
    <location>
        <begin position="301"/>
        <end position="335"/>
    </location>
</feature>
<dbReference type="Gene3D" id="1.25.40.10">
    <property type="entry name" value="Tetratricopeptide repeat domain"/>
    <property type="match status" value="4"/>
</dbReference>
<accession>A0A978UMC9</accession>
<gene>
    <name evidence="4" type="ORF">FEM48_Zijuj10G0086000</name>
</gene>
<feature type="repeat" description="PPR" evidence="3">
    <location>
        <begin position="147"/>
        <end position="181"/>
    </location>
</feature>